<organism evidence="2">
    <name type="scientific">Spongospora subterranea</name>
    <dbReference type="NCBI Taxonomy" id="70186"/>
    <lineage>
        <taxon>Eukaryota</taxon>
        <taxon>Sar</taxon>
        <taxon>Rhizaria</taxon>
        <taxon>Endomyxa</taxon>
        <taxon>Phytomyxea</taxon>
        <taxon>Plasmodiophorida</taxon>
        <taxon>Plasmodiophoridae</taxon>
        <taxon>Spongospora</taxon>
    </lineage>
</organism>
<proteinExistence type="predicted"/>
<evidence type="ECO:0000313" key="2">
    <source>
        <dbReference type="EMBL" id="CRZ06786.1"/>
    </source>
</evidence>
<sequence length="114" mass="13011">MTNTLISAHSITQQGYRIVIENDMHIESKEGKTILTAKMHDGLYYVRTGRHAKVNATISLDLAHKRFGHASDERLKNLQKSTTGIEITGSERQFCDICAQNKSRRHAFPEERRT</sequence>
<protein>
    <recommendedName>
        <fullName evidence="1">GAG-pre-integrase domain-containing protein</fullName>
    </recommendedName>
</protein>
<name>A0A0H5QYQ9_9EUKA</name>
<dbReference type="EMBL" id="HACM01006344">
    <property type="protein sequence ID" value="CRZ06786.1"/>
    <property type="molecule type" value="Transcribed_RNA"/>
</dbReference>
<dbReference type="Pfam" id="PF13976">
    <property type="entry name" value="gag_pre-integrs"/>
    <property type="match status" value="1"/>
</dbReference>
<dbReference type="AlphaFoldDB" id="A0A0H5QYQ9"/>
<evidence type="ECO:0000259" key="1">
    <source>
        <dbReference type="Pfam" id="PF13976"/>
    </source>
</evidence>
<dbReference type="InterPro" id="IPR025724">
    <property type="entry name" value="GAG-pre-integrase_dom"/>
</dbReference>
<accession>A0A0H5QYQ9</accession>
<feature type="domain" description="GAG-pre-integrase" evidence="1">
    <location>
        <begin position="54"/>
        <end position="103"/>
    </location>
</feature>
<reference evidence="2" key="1">
    <citation type="submission" date="2015-04" db="EMBL/GenBank/DDBJ databases">
        <title>The genome sequence of the plant pathogenic Rhizarian Plasmodiophora brassicae reveals insights in its biotrophic life cycle and the origin of chitin synthesis.</title>
        <authorList>
            <person name="Schwelm A."/>
            <person name="Fogelqvist J."/>
            <person name="Knaust A."/>
            <person name="Julke S."/>
            <person name="Lilja T."/>
            <person name="Dhandapani V."/>
            <person name="Bonilla-Rosso G."/>
            <person name="Karlsson M."/>
            <person name="Shevchenko A."/>
            <person name="Choi S.R."/>
            <person name="Kim H.G."/>
            <person name="Park J.Y."/>
            <person name="Lim Y.P."/>
            <person name="Ludwig-Muller J."/>
            <person name="Dixelius C."/>
        </authorList>
    </citation>
    <scope>NUCLEOTIDE SEQUENCE</scope>
    <source>
        <tissue evidence="2">Potato root galls</tissue>
    </source>
</reference>